<dbReference type="PANTHER" id="PTHR16515:SF66">
    <property type="entry name" value="C2H2-TYPE DOMAIN-CONTAINING PROTEIN"/>
    <property type="match status" value="1"/>
</dbReference>
<evidence type="ECO:0000256" key="2">
    <source>
        <dbReference type="ARBA" id="ARBA00022723"/>
    </source>
</evidence>
<dbReference type="GO" id="GO:0010468">
    <property type="term" value="P:regulation of gene expression"/>
    <property type="evidence" value="ECO:0007669"/>
    <property type="project" value="TreeGrafter"/>
</dbReference>
<dbReference type="InterPro" id="IPR013087">
    <property type="entry name" value="Znf_C2H2_type"/>
</dbReference>
<dbReference type="AlphaFoldDB" id="A0A1B6ETD5"/>
<keyword evidence="6" id="KW-0539">Nucleus</keyword>
<protein>
    <recommendedName>
        <fullName evidence="8">C2H2-type domain-containing protein</fullName>
    </recommendedName>
</protein>
<feature type="non-terminal residue" evidence="9">
    <location>
        <position position="182"/>
    </location>
</feature>
<dbReference type="PROSITE" id="PS00028">
    <property type="entry name" value="ZINC_FINGER_C2H2_1"/>
    <property type="match status" value="2"/>
</dbReference>
<keyword evidence="4 7" id="KW-0863">Zinc-finger</keyword>
<organism evidence="9">
    <name type="scientific">Cuerna arida</name>
    <dbReference type="NCBI Taxonomy" id="1464854"/>
    <lineage>
        <taxon>Eukaryota</taxon>
        <taxon>Metazoa</taxon>
        <taxon>Ecdysozoa</taxon>
        <taxon>Arthropoda</taxon>
        <taxon>Hexapoda</taxon>
        <taxon>Insecta</taxon>
        <taxon>Pterygota</taxon>
        <taxon>Neoptera</taxon>
        <taxon>Paraneoptera</taxon>
        <taxon>Hemiptera</taxon>
        <taxon>Auchenorrhyncha</taxon>
        <taxon>Membracoidea</taxon>
        <taxon>Cicadellidae</taxon>
        <taxon>Cicadellinae</taxon>
        <taxon>Proconiini</taxon>
        <taxon>Cuerna</taxon>
    </lineage>
</organism>
<evidence type="ECO:0000259" key="8">
    <source>
        <dbReference type="PROSITE" id="PS50157"/>
    </source>
</evidence>
<evidence type="ECO:0000256" key="6">
    <source>
        <dbReference type="ARBA" id="ARBA00023242"/>
    </source>
</evidence>
<keyword evidence="2" id="KW-0479">Metal-binding</keyword>
<dbReference type="PANTHER" id="PTHR16515">
    <property type="entry name" value="PR DOMAIN ZINC FINGER PROTEIN"/>
    <property type="match status" value="1"/>
</dbReference>
<dbReference type="GO" id="GO:0008270">
    <property type="term" value="F:zinc ion binding"/>
    <property type="evidence" value="ECO:0007669"/>
    <property type="project" value="UniProtKB-KW"/>
</dbReference>
<dbReference type="PROSITE" id="PS50157">
    <property type="entry name" value="ZINC_FINGER_C2H2_2"/>
    <property type="match status" value="2"/>
</dbReference>
<feature type="domain" description="C2H2-type" evidence="8">
    <location>
        <begin position="125"/>
        <end position="149"/>
    </location>
</feature>
<feature type="domain" description="C2H2-type" evidence="8">
    <location>
        <begin position="152"/>
        <end position="179"/>
    </location>
</feature>
<proteinExistence type="predicted"/>
<keyword evidence="5" id="KW-0862">Zinc</keyword>
<evidence type="ECO:0000256" key="3">
    <source>
        <dbReference type="ARBA" id="ARBA00022737"/>
    </source>
</evidence>
<name>A0A1B6ETD5_9HEMI</name>
<dbReference type="InterPro" id="IPR050331">
    <property type="entry name" value="Zinc_finger"/>
</dbReference>
<accession>A0A1B6ETD5</accession>
<reference evidence="9" key="1">
    <citation type="submission" date="2015-11" db="EMBL/GenBank/DDBJ databases">
        <title>De novo transcriptome assembly of four potential Pierce s Disease insect vectors from Arizona vineyards.</title>
        <authorList>
            <person name="Tassone E.E."/>
        </authorList>
    </citation>
    <scope>NUCLEOTIDE SEQUENCE</scope>
</reference>
<feature type="non-terminal residue" evidence="9">
    <location>
        <position position="1"/>
    </location>
</feature>
<dbReference type="GO" id="GO:0005634">
    <property type="term" value="C:nucleus"/>
    <property type="evidence" value="ECO:0007669"/>
    <property type="project" value="UniProtKB-SubCell"/>
</dbReference>
<evidence type="ECO:0000256" key="4">
    <source>
        <dbReference type="ARBA" id="ARBA00022771"/>
    </source>
</evidence>
<evidence type="ECO:0000256" key="7">
    <source>
        <dbReference type="PROSITE-ProRule" id="PRU00042"/>
    </source>
</evidence>
<dbReference type="EMBL" id="GECZ01028553">
    <property type="protein sequence ID" value="JAS41216.1"/>
    <property type="molecule type" value="Transcribed_RNA"/>
</dbReference>
<gene>
    <name evidence="9" type="ORF">g.19055</name>
</gene>
<dbReference type="SMART" id="SM00355">
    <property type="entry name" value="ZnF_C2H2"/>
    <property type="match status" value="2"/>
</dbReference>
<evidence type="ECO:0000313" key="9">
    <source>
        <dbReference type="EMBL" id="JAS41216.1"/>
    </source>
</evidence>
<sequence>DENLTEPLGFSTKDEGQQENIQNKYNVNTERTNKVMDQDFGSERHLPKFLPECKVVLTRLKEGNYKIGEPVKECSNHCQSVNNGGLLSDNDSNISAFDSDSNVASTGLAQVVDKHILNNKTNKLFTCFECKRTFTRKNGLNMHKLNHKGITFSCNLCTKLFSVKSSFLRHKYTHHREVKQDH</sequence>
<keyword evidence="3" id="KW-0677">Repeat</keyword>
<evidence type="ECO:0000256" key="5">
    <source>
        <dbReference type="ARBA" id="ARBA00022833"/>
    </source>
</evidence>
<dbReference type="Gene3D" id="3.30.160.60">
    <property type="entry name" value="Classic Zinc Finger"/>
    <property type="match status" value="1"/>
</dbReference>
<comment type="subcellular location">
    <subcellularLocation>
        <location evidence="1">Nucleus</location>
    </subcellularLocation>
</comment>
<evidence type="ECO:0000256" key="1">
    <source>
        <dbReference type="ARBA" id="ARBA00004123"/>
    </source>
</evidence>
<dbReference type="SUPFAM" id="SSF57667">
    <property type="entry name" value="beta-beta-alpha zinc fingers"/>
    <property type="match status" value="1"/>
</dbReference>
<dbReference type="InterPro" id="IPR036236">
    <property type="entry name" value="Znf_C2H2_sf"/>
</dbReference>